<feature type="transmembrane region" description="Helical" evidence="14">
    <location>
        <begin position="246"/>
        <end position="264"/>
    </location>
</feature>
<keyword evidence="14" id="KW-0133">Cell shape</keyword>
<dbReference type="RefSeq" id="WP_158341472.1">
    <property type="nucleotide sequence ID" value="NZ_CP029161.1"/>
</dbReference>
<keyword evidence="14" id="KW-0573">Peptidoglycan synthesis</keyword>
<dbReference type="OrthoDB" id="9808289at2"/>
<organism evidence="15 16">
    <name type="scientific">Buchnera aphidicola</name>
    <name type="common">Melanaphis sacchari</name>
    <dbReference type="NCBI Taxonomy" id="2173854"/>
    <lineage>
        <taxon>Bacteria</taxon>
        <taxon>Pseudomonadati</taxon>
        <taxon>Pseudomonadota</taxon>
        <taxon>Gammaproteobacteria</taxon>
        <taxon>Enterobacterales</taxon>
        <taxon>Erwiniaceae</taxon>
        <taxon>Buchnera</taxon>
    </lineage>
</organism>
<sequence length="266" mass="30224">MIYINEMINSIILGIIEGIIEFFPVSSTGHLIIITHYFDIGNQELNALEIFTQLGSSLGMLICFYKKIKKILKINKNKKRIIKHYIYVLLVSIVPTILIGLTFYTSIKLLSNVVHVIYGLLFGGFLLILSEIFKPKKSITNTLKKINLIQSFIIGCFQVLSLYPGFSRSGSTISTGILLGLKRSVAIDFSFIISMPLILGASIFDLIKNIQNINLIKIPYYFGAFFTSFIISLIFFKILINLLKKISLIFFAIYRILLSFLIYFDS</sequence>
<evidence type="ECO:0000256" key="11">
    <source>
        <dbReference type="ARBA" id="ARBA00032707"/>
    </source>
</evidence>
<comment type="function">
    <text evidence="14">Catalyzes the dephosphorylation of undecaprenyl diphosphate (UPP). Confers resistance to bacitracin.</text>
</comment>
<evidence type="ECO:0000256" key="13">
    <source>
        <dbReference type="ARBA" id="ARBA00047594"/>
    </source>
</evidence>
<evidence type="ECO:0000256" key="8">
    <source>
        <dbReference type="ARBA" id="ARBA00022989"/>
    </source>
</evidence>
<evidence type="ECO:0000256" key="2">
    <source>
        <dbReference type="ARBA" id="ARBA00010621"/>
    </source>
</evidence>
<keyword evidence="7 14" id="KW-0378">Hydrolase</keyword>
<feature type="transmembrane region" description="Helical" evidence="14">
    <location>
        <begin position="219"/>
        <end position="240"/>
    </location>
</feature>
<evidence type="ECO:0000256" key="1">
    <source>
        <dbReference type="ARBA" id="ARBA00004651"/>
    </source>
</evidence>
<dbReference type="GO" id="GO:0071555">
    <property type="term" value="P:cell wall organization"/>
    <property type="evidence" value="ECO:0007669"/>
    <property type="project" value="UniProtKB-KW"/>
</dbReference>
<evidence type="ECO:0000256" key="4">
    <source>
        <dbReference type="ARBA" id="ARBA00021581"/>
    </source>
</evidence>
<dbReference type="Proteomes" id="UP000244884">
    <property type="component" value="Chromosome"/>
</dbReference>
<evidence type="ECO:0000256" key="12">
    <source>
        <dbReference type="ARBA" id="ARBA00032932"/>
    </source>
</evidence>
<dbReference type="AlphaFoldDB" id="A0A2U8DG74"/>
<reference evidence="15 16" key="1">
    <citation type="submission" date="2018-04" db="EMBL/GenBank/DDBJ databases">
        <title>Genome sequence of Buchnera aphidicola from Melaphis sacchari.</title>
        <authorList>
            <person name="Geib S.M."/>
            <person name="Palmer N.A."/>
            <person name="Sattler S.E."/>
            <person name="Sarath G."/>
        </authorList>
    </citation>
    <scope>NUCLEOTIDE SEQUENCE [LARGE SCALE GENOMIC DNA]</scope>
    <source>
        <strain evidence="15 16">LSU</strain>
    </source>
</reference>
<dbReference type="EC" id="3.6.1.27" evidence="3 14"/>
<dbReference type="GO" id="GO:0005886">
    <property type="term" value="C:plasma membrane"/>
    <property type="evidence" value="ECO:0007669"/>
    <property type="project" value="UniProtKB-SubCell"/>
</dbReference>
<feature type="transmembrane region" description="Helical" evidence="14">
    <location>
        <begin position="186"/>
        <end position="207"/>
    </location>
</feature>
<feature type="transmembrane region" description="Helical" evidence="14">
    <location>
        <begin position="85"/>
        <end position="107"/>
    </location>
</feature>
<evidence type="ECO:0000256" key="5">
    <source>
        <dbReference type="ARBA" id="ARBA00022475"/>
    </source>
</evidence>
<evidence type="ECO:0000313" key="16">
    <source>
        <dbReference type="Proteomes" id="UP000244884"/>
    </source>
</evidence>
<dbReference type="Pfam" id="PF02673">
    <property type="entry name" value="BacA"/>
    <property type="match status" value="1"/>
</dbReference>
<keyword evidence="9 14" id="KW-0472">Membrane</keyword>
<evidence type="ECO:0000256" key="7">
    <source>
        <dbReference type="ARBA" id="ARBA00022801"/>
    </source>
</evidence>
<evidence type="ECO:0000256" key="3">
    <source>
        <dbReference type="ARBA" id="ARBA00012374"/>
    </source>
</evidence>
<proteinExistence type="inferred from homology"/>
<keyword evidence="6 14" id="KW-0812">Transmembrane</keyword>
<name>A0A2U8DG74_9GAMM</name>
<evidence type="ECO:0000256" key="10">
    <source>
        <dbReference type="ARBA" id="ARBA00023251"/>
    </source>
</evidence>
<comment type="catalytic activity">
    <reaction evidence="13 14">
        <text>di-trans,octa-cis-undecaprenyl diphosphate + H2O = di-trans,octa-cis-undecaprenyl phosphate + phosphate + H(+)</text>
        <dbReference type="Rhea" id="RHEA:28094"/>
        <dbReference type="ChEBI" id="CHEBI:15377"/>
        <dbReference type="ChEBI" id="CHEBI:15378"/>
        <dbReference type="ChEBI" id="CHEBI:43474"/>
        <dbReference type="ChEBI" id="CHEBI:58405"/>
        <dbReference type="ChEBI" id="CHEBI:60392"/>
        <dbReference type="EC" id="3.6.1.27"/>
    </reaction>
</comment>
<keyword evidence="5 14" id="KW-1003">Cell membrane</keyword>
<evidence type="ECO:0000256" key="9">
    <source>
        <dbReference type="ARBA" id="ARBA00023136"/>
    </source>
</evidence>
<dbReference type="GO" id="GO:0046677">
    <property type="term" value="P:response to antibiotic"/>
    <property type="evidence" value="ECO:0007669"/>
    <property type="project" value="UniProtKB-UniRule"/>
</dbReference>
<protein>
    <recommendedName>
        <fullName evidence="4 14">Undecaprenyl-diphosphatase</fullName>
        <ecNumber evidence="3 14">3.6.1.27</ecNumber>
    </recommendedName>
    <alternativeName>
        <fullName evidence="12 14">Bacitracin resistance protein</fullName>
    </alternativeName>
    <alternativeName>
        <fullName evidence="11 14">Undecaprenyl pyrophosphate phosphatase</fullName>
    </alternativeName>
</protein>
<evidence type="ECO:0000313" key="15">
    <source>
        <dbReference type="EMBL" id="AWH90697.1"/>
    </source>
</evidence>
<evidence type="ECO:0000256" key="6">
    <source>
        <dbReference type="ARBA" id="ARBA00022692"/>
    </source>
</evidence>
<comment type="subcellular location">
    <subcellularLocation>
        <location evidence="1 14">Cell membrane</location>
        <topology evidence="1 14">Multi-pass membrane protein</topology>
    </subcellularLocation>
</comment>
<keyword evidence="8 14" id="KW-1133">Transmembrane helix</keyword>
<feature type="transmembrane region" description="Helical" evidence="14">
    <location>
        <begin position="12"/>
        <end position="33"/>
    </location>
</feature>
<accession>A0A2U8DG74</accession>
<gene>
    <name evidence="14" type="primary">uppP</name>
    <name evidence="15" type="ORF">DD681_02740</name>
</gene>
<dbReference type="GO" id="GO:0009252">
    <property type="term" value="P:peptidoglycan biosynthetic process"/>
    <property type="evidence" value="ECO:0007669"/>
    <property type="project" value="UniProtKB-KW"/>
</dbReference>
<dbReference type="HAMAP" id="MF_01006">
    <property type="entry name" value="Undec_diphosphatase"/>
    <property type="match status" value="1"/>
</dbReference>
<dbReference type="InterPro" id="IPR003824">
    <property type="entry name" value="UppP"/>
</dbReference>
<dbReference type="GO" id="GO:0050380">
    <property type="term" value="F:undecaprenyl-diphosphatase activity"/>
    <property type="evidence" value="ECO:0007669"/>
    <property type="project" value="UniProtKB-UniRule"/>
</dbReference>
<feature type="transmembrane region" description="Helical" evidence="14">
    <location>
        <begin position="113"/>
        <end position="133"/>
    </location>
</feature>
<feature type="transmembrane region" description="Helical" evidence="14">
    <location>
        <begin position="145"/>
        <end position="166"/>
    </location>
</feature>
<dbReference type="GO" id="GO:0008360">
    <property type="term" value="P:regulation of cell shape"/>
    <property type="evidence" value="ECO:0007669"/>
    <property type="project" value="UniProtKB-KW"/>
</dbReference>
<dbReference type="EMBL" id="CP029161">
    <property type="protein sequence ID" value="AWH90697.1"/>
    <property type="molecule type" value="Genomic_DNA"/>
</dbReference>
<keyword evidence="10 14" id="KW-0046">Antibiotic resistance</keyword>
<feature type="transmembrane region" description="Helical" evidence="14">
    <location>
        <begin position="45"/>
        <end position="65"/>
    </location>
</feature>
<comment type="similarity">
    <text evidence="2 14">Belongs to the UppP family.</text>
</comment>
<keyword evidence="14" id="KW-0961">Cell wall biogenesis/degradation</keyword>
<dbReference type="PANTHER" id="PTHR30622">
    <property type="entry name" value="UNDECAPRENYL-DIPHOSPHATASE"/>
    <property type="match status" value="1"/>
</dbReference>
<evidence type="ECO:0000256" key="14">
    <source>
        <dbReference type="HAMAP-Rule" id="MF_01006"/>
    </source>
</evidence>
<dbReference type="PANTHER" id="PTHR30622:SF3">
    <property type="entry name" value="UNDECAPRENYL-DIPHOSPHATASE"/>
    <property type="match status" value="1"/>
</dbReference>
<comment type="miscellaneous">
    <text evidence="14">Bacitracin is thought to be involved in the inhibition of peptidoglycan synthesis by sequestering undecaprenyl diphosphate, thereby reducing the pool of lipid carrier available.</text>
</comment>